<gene>
    <name evidence="3" type="ORF">BG262_07990</name>
</gene>
<dbReference type="InterPro" id="IPR050834">
    <property type="entry name" value="Glycosyltransf_2"/>
</dbReference>
<keyword evidence="3" id="KW-0808">Transferase</keyword>
<name>A0A9Q5P0M0_9LACT</name>
<keyword evidence="1" id="KW-1133">Transmembrane helix</keyword>
<evidence type="ECO:0000313" key="3">
    <source>
        <dbReference type="EMBL" id="OFI47923.1"/>
    </source>
</evidence>
<feature type="domain" description="Glycosyltransferase 2-like" evidence="2">
    <location>
        <begin position="11"/>
        <end position="115"/>
    </location>
</feature>
<accession>A0A9Q5P0M0</accession>
<keyword evidence="1" id="KW-0472">Membrane</keyword>
<protein>
    <submittedName>
        <fullName evidence="3">Glycosyl transferase</fullName>
    </submittedName>
</protein>
<proteinExistence type="predicted"/>
<dbReference type="Pfam" id="PF00535">
    <property type="entry name" value="Glycos_transf_2"/>
    <property type="match status" value="1"/>
</dbReference>
<comment type="caution">
    <text evidence="3">The sequence shown here is derived from an EMBL/GenBank/DDBJ whole genome shotgun (WGS) entry which is preliminary data.</text>
</comment>
<evidence type="ECO:0000256" key="1">
    <source>
        <dbReference type="SAM" id="Phobius"/>
    </source>
</evidence>
<keyword evidence="1" id="KW-0812">Transmembrane</keyword>
<dbReference type="EMBL" id="MKIQ01000002">
    <property type="protein sequence ID" value="OFI47923.1"/>
    <property type="molecule type" value="Genomic_DNA"/>
</dbReference>
<dbReference type="OrthoDB" id="9771846at2"/>
<dbReference type="RefSeq" id="WP_070787031.1">
    <property type="nucleotide sequence ID" value="NZ_MKIQ01000002.1"/>
</dbReference>
<sequence>MNDSTKILAGIVTFNPDTERLIENISSIINQVDEVVIIDNGSDNVDAIKNIIREFEKISLIELEENKGIAFALNKIGEFAVENKFDWFLTLDQDSVVLDGLINEYQKYLQLPDIGLLNCYREDRNIKDSEEIPEKVEKKNNMITSGSLMPTYLFKDGFTYDNSLFIDLVDFDLTIRLKKNGYYLYQIPFVGLLHELGDADYHNFLGLKLLTFNYSPFRRYYFSRNAVILIKKYGLSKETWSYLYVGFIVLMKSVFFEKNKFKKIKAYFRGTYDGIRFKAQRYEK</sequence>
<dbReference type="AlphaFoldDB" id="A0A9Q5P0M0"/>
<dbReference type="InterPro" id="IPR029044">
    <property type="entry name" value="Nucleotide-diphossugar_trans"/>
</dbReference>
<dbReference type="GO" id="GO:0016740">
    <property type="term" value="F:transferase activity"/>
    <property type="evidence" value="ECO:0007669"/>
    <property type="project" value="UniProtKB-KW"/>
</dbReference>
<dbReference type="SUPFAM" id="SSF53448">
    <property type="entry name" value="Nucleotide-diphospho-sugar transferases"/>
    <property type="match status" value="1"/>
</dbReference>
<feature type="transmembrane region" description="Helical" evidence="1">
    <location>
        <begin position="239"/>
        <end position="256"/>
    </location>
</feature>
<organism evidence="3 4">
    <name type="scientific">Floricoccus penangensis</name>
    <dbReference type="NCBI Taxonomy" id="1859475"/>
    <lineage>
        <taxon>Bacteria</taxon>
        <taxon>Bacillati</taxon>
        <taxon>Bacillota</taxon>
        <taxon>Bacilli</taxon>
        <taxon>Lactobacillales</taxon>
        <taxon>Streptococcaceae</taxon>
        <taxon>Floricoccus</taxon>
    </lineage>
</organism>
<dbReference type="PANTHER" id="PTHR43685:SF2">
    <property type="entry name" value="GLYCOSYLTRANSFERASE 2-LIKE DOMAIN-CONTAINING PROTEIN"/>
    <property type="match status" value="1"/>
</dbReference>
<dbReference type="PANTHER" id="PTHR43685">
    <property type="entry name" value="GLYCOSYLTRANSFERASE"/>
    <property type="match status" value="1"/>
</dbReference>
<keyword evidence="4" id="KW-1185">Reference proteome</keyword>
<dbReference type="Proteomes" id="UP000177273">
    <property type="component" value="Unassembled WGS sequence"/>
</dbReference>
<evidence type="ECO:0000313" key="4">
    <source>
        <dbReference type="Proteomes" id="UP000177273"/>
    </source>
</evidence>
<reference evidence="4" key="1">
    <citation type="submission" date="2016-09" db="EMBL/GenBank/DDBJ databases">
        <title>Draft genome sequence of a novel species of the family Streptococcaceae isolated from flowers.</title>
        <authorList>
            <person name="Chuah L.-O."/>
            <person name="Yap K.-P."/>
            <person name="Thong K.L."/>
            <person name="Liong M.T."/>
            <person name="Ahmad R."/>
            <person name="Rusul G."/>
        </authorList>
    </citation>
    <scope>NUCLEOTIDE SEQUENCE [LARGE SCALE GENOMIC DNA]</scope>
    <source>
        <strain evidence="4">HibF3</strain>
    </source>
</reference>
<evidence type="ECO:0000259" key="2">
    <source>
        <dbReference type="Pfam" id="PF00535"/>
    </source>
</evidence>
<dbReference type="Gene3D" id="3.90.550.10">
    <property type="entry name" value="Spore Coat Polysaccharide Biosynthesis Protein SpsA, Chain A"/>
    <property type="match status" value="1"/>
</dbReference>
<dbReference type="InterPro" id="IPR001173">
    <property type="entry name" value="Glyco_trans_2-like"/>
</dbReference>